<accession>A0ABW6WAI5</accession>
<evidence type="ECO:0000259" key="2">
    <source>
        <dbReference type="PROSITE" id="PS51015"/>
    </source>
</evidence>
<dbReference type="PROSITE" id="PS51015">
    <property type="entry name" value="YDG"/>
    <property type="match status" value="1"/>
</dbReference>
<dbReference type="InterPro" id="IPR041413">
    <property type="entry name" value="MLTR_LBD"/>
</dbReference>
<dbReference type="PANTHER" id="PTHR35010:SF2">
    <property type="entry name" value="BLL4672 PROTEIN"/>
    <property type="match status" value="1"/>
</dbReference>
<sequence>MAIRDFLVSRRARITPESAGLPADGLRRVAGLRREEVAALAGVSVEYYIRLERGKCQGISDAVLAAVARALRLDDVEREHLFDLVHAANETSHERPWPPPCVRPEVRRLLDAMTDIPAYVWDGCLEIVAANELGRALFAPLYEGETANQARYIFLDPAAADFFPDWRTLAHDAVALLRAEAGRRPGDERLAALVGDLTSGSPAFRRMWADYDVRRRRSGVKRFRHPIVGSLTLTFESLAIVADPDLRMTAGTAEPGSDSETALRLLGSWSASTRTEGKA</sequence>
<evidence type="ECO:0000259" key="1">
    <source>
        <dbReference type="PROSITE" id="PS50943"/>
    </source>
</evidence>
<dbReference type="SMART" id="SM00530">
    <property type="entry name" value="HTH_XRE"/>
    <property type="match status" value="1"/>
</dbReference>
<gene>
    <name evidence="3" type="ORF">ACFY35_12815</name>
</gene>
<evidence type="ECO:0000313" key="3">
    <source>
        <dbReference type="EMBL" id="MFF5290322.1"/>
    </source>
</evidence>
<dbReference type="InterPro" id="IPR003105">
    <property type="entry name" value="SRA_YDG"/>
</dbReference>
<dbReference type="InterPro" id="IPR010982">
    <property type="entry name" value="Lambda_DNA-bd_dom_sf"/>
</dbReference>
<dbReference type="CDD" id="cd00093">
    <property type="entry name" value="HTH_XRE"/>
    <property type="match status" value="1"/>
</dbReference>
<feature type="domain" description="YDG" evidence="2">
    <location>
        <begin position="1"/>
        <end position="53"/>
    </location>
</feature>
<dbReference type="Pfam" id="PF17765">
    <property type="entry name" value="MLTR_LBD"/>
    <property type="match status" value="1"/>
</dbReference>
<dbReference type="Gene3D" id="1.10.260.40">
    <property type="entry name" value="lambda repressor-like DNA-binding domains"/>
    <property type="match status" value="1"/>
</dbReference>
<feature type="domain" description="HTH cro/C1-type" evidence="1">
    <location>
        <begin position="26"/>
        <end position="78"/>
    </location>
</feature>
<protein>
    <submittedName>
        <fullName evidence="3">Helix-turn-helix domain-containing protein</fullName>
    </submittedName>
</protein>
<name>A0ABW6WAI5_9ACTN</name>
<dbReference type="EMBL" id="JBIAZU010000002">
    <property type="protein sequence ID" value="MFF5290322.1"/>
    <property type="molecule type" value="Genomic_DNA"/>
</dbReference>
<evidence type="ECO:0000313" key="4">
    <source>
        <dbReference type="Proteomes" id="UP001602245"/>
    </source>
</evidence>
<dbReference type="PROSITE" id="PS50943">
    <property type="entry name" value="HTH_CROC1"/>
    <property type="match status" value="1"/>
</dbReference>
<comment type="caution">
    <text evidence="3">The sequence shown here is derived from an EMBL/GenBank/DDBJ whole genome shotgun (WGS) entry which is preliminary data.</text>
</comment>
<keyword evidence="4" id="KW-1185">Reference proteome</keyword>
<reference evidence="3 4" key="1">
    <citation type="submission" date="2024-10" db="EMBL/GenBank/DDBJ databases">
        <title>The Natural Products Discovery Center: Release of the First 8490 Sequenced Strains for Exploring Actinobacteria Biosynthetic Diversity.</title>
        <authorList>
            <person name="Kalkreuter E."/>
            <person name="Kautsar S.A."/>
            <person name="Yang D."/>
            <person name="Bader C.D."/>
            <person name="Teijaro C.N."/>
            <person name="Fluegel L."/>
            <person name="Davis C.M."/>
            <person name="Simpson J.R."/>
            <person name="Lauterbach L."/>
            <person name="Steele A.D."/>
            <person name="Gui C."/>
            <person name="Meng S."/>
            <person name="Li G."/>
            <person name="Viehrig K."/>
            <person name="Ye F."/>
            <person name="Su P."/>
            <person name="Kiefer A.F."/>
            <person name="Nichols A."/>
            <person name="Cepeda A.J."/>
            <person name="Yan W."/>
            <person name="Fan B."/>
            <person name="Jiang Y."/>
            <person name="Adhikari A."/>
            <person name="Zheng C.-J."/>
            <person name="Schuster L."/>
            <person name="Cowan T.M."/>
            <person name="Smanski M.J."/>
            <person name="Chevrette M.G."/>
            <person name="De Carvalho L.P.S."/>
            <person name="Shen B."/>
        </authorList>
    </citation>
    <scope>NUCLEOTIDE SEQUENCE [LARGE SCALE GENOMIC DNA]</scope>
    <source>
        <strain evidence="3 4">NPDC000087</strain>
    </source>
</reference>
<dbReference type="InterPro" id="IPR001387">
    <property type="entry name" value="Cro/C1-type_HTH"/>
</dbReference>
<dbReference type="RefSeq" id="WP_020510939.1">
    <property type="nucleotide sequence ID" value="NZ_JBIAZU010000002.1"/>
</dbReference>
<dbReference type="Proteomes" id="UP001602245">
    <property type="component" value="Unassembled WGS sequence"/>
</dbReference>
<dbReference type="Gene3D" id="3.30.450.180">
    <property type="match status" value="1"/>
</dbReference>
<proteinExistence type="predicted"/>
<dbReference type="Pfam" id="PF13560">
    <property type="entry name" value="HTH_31"/>
    <property type="match status" value="1"/>
</dbReference>
<organism evidence="3 4">
    <name type="scientific">Paractinoplanes globisporus</name>
    <dbReference type="NCBI Taxonomy" id="113565"/>
    <lineage>
        <taxon>Bacteria</taxon>
        <taxon>Bacillati</taxon>
        <taxon>Actinomycetota</taxon>
        <taxon>Actinomycetes</taxon>
        <taxon>Micromonosporales</taxon>
        <taxon>Micromonosporaceae</taxon>
        <taxon>Paractinoplanes</taxon>
    </lineage>
</organism>
<dbReference type="PANTHER" id="PTHR35010">
    <property type="entry name" value="BLL4672 PROTEIN-RELATED"/>
    <property type="match status" value="1"/>
</dbReference>
<dbReference type="SUPFAM" id="SSF47413">
    <property type="entry name" value="lambda repressor-like DNA-binding domains"/>
    <property type="match status" value="1"/>
</dbReference>